<keyword evidence="3" id="KW-1185">Reference proteome</keyword>
<organism evidence="2 3">
    <name type="scientific">Dongia sedimenti</name>
    <dbReference type="NCBI Taxonomy" id="3064282"/>
    <lineage>
        <taxon>Bacteria</taxon>
        <taxon>Pseudomonadati</taxon>
        <taxon>Pseudomonadota</taxon>
        <taxon>Alphaproteobacteria</taxon>
        <taxon>Rhodospirillales</taxon>
        <taxon>Dongiaceae</taxon>
        <taxon>Dongia</taxon>
    </lineage>
</organism>
<dbReference type="SUPFAM" id="SSF55729">
    <property type="entry name" value="Acyl-CoA N-acyltransferases (Nat)"/>
    <property type="match status" value="1"/>
</dbReference>
<dbReference type="RefSeq" id="WP_379957769.1">
    <property type="nucleotide sequence ID" value="NZ_JAUYVI010000005.1"/>
</dbReference>
<dbReference type="InterPro" id="IPR013653">
    <property type="entry name" value="GCN5-like_dom"/>
</dbReference>
<sequence length="196" mass="21887">MGKQAMNFIIRPAVLDDALEIAEIHYLGWKHAYAGVVDEKQIAAKQPDRRLDYWKHKMSDPANLVLVGAERVEGPLLGFIYGGPVLPHEITREIAHAPKLQDFDCEINIVHCRHAVQGKGLGRALIAAIAHHWQVGGKRALMLWAFRDNDYRKLYDKLGGTVFAEGVDEGAPDVAYGWPDLNRLIESCSSSARRPL</sequence>
<dbReference type="EC" id="2.3.1.-" evidence="2"/>
<reference evidence="3" key="1">
    <citation type="submission" date="2023-08" db="EMBL/GenBank/DDBJ databases">
        <title>Rhodospirillaceae gen. nov., a novel taxon isolated from the Yangtze River Yuezi River estuary sludge.</title>
        <authorList>
            <person name="Ruan L."/>
        </authorList>
    </citation>
    <scope>NUCLEOTIDE SEQUENCE [LARGE SCALE GENOMIC DNA]</scope>
    <source>
        <strain evidence="3">R-7</strain>
    </source>
</reference>
<evidence type="ECO:0000313" key="3">
    <source>
        <dbReference type="Proteomes" id="UP001230156"/>
    </source>
</evidence>
<keyword evidence="2" id="KW-0808">Transferase</keyword>
<evidence type="ECO:0000259" key="1">
    <source>
        <dbReference type="PROSITE" id="PS51186"/>
    </source>
</evidence>
<keyword evidence="2" id="KW-0012">Acyltransferase</keyword>
<proteinExistence type="predicted"/>
<comment type="caution">
    <text evidence="2">The sequence shown here is derived from an EMBL/GenBank/DDBJ whole genome shotgun (WGS) entry which is preliminary data.</text>
</comment>
<protein>
    <submittedName>
        <fullName evidence="2">GNAT family N-acetyltransferase</fullName>
        <ecNumber evidence="2">2.3.1.-</ecNumber>
    </submittedName>
</protein>
<gene>
    <name evidence="2" type="ORF">Q8A70_18160</name>
</gene>
<accession>A0ABU0YPI8</accession>
<dbReference type="InterPro" id="IPR000182">
    <property type="entry name" value="GNAT_dom"/>
</dbReference>
<evidence type="ECO:0000313" key="2">
    <source>
        <dbReference type="EMBL" id="MDQ7249619.1"/>
    </source>
</evidence>
<dbReference type="GO" id="GO:0016746">
    <property type="term" value="F:acyltransferase activity"/>
    <property type="evidence" value="ECO:0007669"/>
    <property type="project" value="UniProtKB-KW"/>
</dbReference>
<feature type="domain" description="N-acetyltransferase" evidence="1">
    <location>
        <begin position="8"/>
        <end position="183"/>
    </location>
</feature>
<dbReference type="Gene3D" id="3.40.630.30">
    <property type="match status" value="1"/>
</dbReference>
<dbReference type="InterPro" id="IPR016181">
    <property type="entry name" value="Acyl_CoA_acyltransferase"/>
</dbReference>
<dbReference type="Proteomes" id="UP001230156">
    <property type="component" value="Unassembled WGS sequence"/>
</dbReference>
<name>A0ABU0YPI8_9PROT</name>
<dbReference type="PROSITE" id="PS51186">
    <property type="entry name" value="GNAT"/>
    <property type="match status" value="1"/>
</dbReference>
<dbReference type="EMBL" id="JAUYVI010000005">
    <property type="protein sequence ID" value="MDQ7249619.1"/>
    <property type="molecule type" value="Genomic_DNA"/>
</dbReference>
<dbReference type="Pfam" id="PF08445">
    <property type="entry name" value="FR47"/>
    <property type="match status" value="1"/>
</dbReference>